<dbReference type="Proteomes" id="UP001230051">
    <property type="component" value="Unassembled WGS sequence"/>
</dbReference>
<comment type="caution">
    <text evidence="1">The sequence shown here is derived from an EMBL/GenBank/DDBJ whole genome shotgun (WGS) entry which is preliminary data.</text>
</comment>
<name>A0AAD8G7Z0_ACIOX</name>
<dbReference type="AlphaFoldDB" id="A0AAD8G7Z0"/>
<organism evidence="1 2">
    <name type="scientific">Acipenser oxyrinchus oxyrinchus</name>
    <dbReference type="NCBI Taxonomy" id="40147"/>
    <lineage>
        <taxon>Eukaryota</taxon>
        <taxon>Metazoa</taxon>
        <taxon>Chordata</taxon>
        <taxon>Craniata</taxon>
        <taxon>Vertebrata</taxon>
        <taxon>Euteleostomi</taxon>
        <taxon>Actinopterygii</taxon>
        <taxon>Chondrostei</taxon>
        <taxon>Acipenseriformes</taxon>
        <taxon>Acipenseridae</taxon>
        <taxon>Acipenser</taxon>
    </lineage>
</organism>
<proteinExistence type="predicted"/>
<dbReference type="EMBL" id="JAGXEW010000009">
    <property type="protein sequence ID" value="KAK1168092.1"/>
    <property type="molecule type" value="Genomic_DNA"/>
</dbReference>
<sequence length="142" mass="16391">MITTARVPADKSVQIAFSLNDSTELNDPDNSFPLAFPDLDQQLQPLPPCHASMESVQVFKDHCKMAKEFCDVKKEMALLEERKKKLMAELDDDEKENLDAVRLEREFRELAEENQTLISCHNHYSEQLEILRVQNQKRQGSS</sequence>
<dbReference type="PANTHER" id="PTHR47140">
    <property type="entry name" value="MAP3K7 C-TERMINAL-LIKE PROTEIN"/>
    <property type="match status" value="1"/>
</dbReference>
<evidence type="ECO:0000313" key="1">
    <source>
        <dbReference type="EMBL" id="KAK1168092.1"/>
    </source>
</evidence>
<gene>
    <name evidence="1" type="primary">Map3k7cl</name>
    <name evidence="1" type="ORF">AOXY_G10949</name>
</gene>
<accession>A0AAD8G7Z0</accession>
<dbReference type="GO" id="GO:0005634">
    <property type="term" value="C:nucleus"/>
    <property type="evidence" value="ECO:0007669"/>
    <property type="project" value="TreeGrafter"/>
</dbReference>
<reference evidence="1" key="1">
    <citation type="submission" date="2022-02" db="EMBL/GenBank/DDBJ databases">
        <title>Atlantic sturgeon de novo genome assembly.</title>
        <authorList>
            <person name="Stock M."/>
            <person name="Klopp C."/>
            <person name="Guiguen Y."/>
            <person name="Cabau C."/>
            <person name="Parinello H."/>
            <person name="Santidrian Yebra-Pimentel E."/>
            <person name="Kuhl H."/>
            <person name="Dirks R.P."/>
            <person name="Guessner J."/>
            <person name="Wuertz S."/>
            <person name="Du K."/>
            <person name="Schartl M."/>
        </authorList>
    </citation>
    <scope>NUCLEOTIDE SEQUENCE</scope>
    <source>
        <strain evidence="1">STURGEONOMICS-FGT-2020</strain>
        <tissue evidence="1">Whole blood</tissue>
    </source>
</reference>
<protein>
    <submittedName>
        <fullName evidence="1">MAP3K7 C-terminal-like protein isoform X1</fullName>
    </submittedName>
</protein>
<evidence type="ECO:0000313" key="2">
    <source>
        <dbReference type="Proteomes" id="UP001230051"/>
    </source>
</evidence>
<keyword evidence="2" id="KW-1185">Reference proteome</keyword>
<dbReference type="GO" id="GO:0005829">
    <property type="term" value="C:cytosol"/>
    <property type="evidence" value="ECO:0007669"/>
    <property type="project" value="TreeGrafter"/>
</dbReference>
<dbReference type="PANTHER" id="PTHR47140:SF1">
    <property type="entry name" value="MAP3K7 C-TERMINAL-LIKE PROTEIN"/>
    <property type="match status" value="1"/>
</dbReference>
<dbReference type="InterPro" id="IPR042800">
    <property type="entry name" value="Map3k7cl"/>
</dbReference>